<keyword evidence="5" id="KW-0804">Transcription</keyword>
<keyword evidence="2" id="KW-0479">Metal-binding</keyword>
<organism evidence="8 9">
    <name type="scientific">Seiridium cardinale</name>
    <dbReference type="NCBI Taxonomy" id="138064"/>
    <lineage>
        <taxon>Eukaryota</taxon>
        <taxon>Fungi</taxon>
        <taxon>Dikarya</taxon>
        <taxon>Ascomycota</taxon>
        <taxon>Pezizomycotina</taxon>
        <taxon>Sordariomycetes</taxon>
        <taxon>Xylariomycetidae</taxon>
        <taxon>Amphisphaeriales</taxon>
        <taxon>Sporocadaceae</taxon>
        <taxon>Seiridium</taxon>
    </lineage>
</organism>
<feature type="domain" description="Xylanolytic transcriptional activator regulatory" evidence="7">
    <location>
        <begin position="213"/>
        <end position="301"/>
    </location>
</feature>
<evidence type="ECO:0000256" key="4">
    <source>
        <dbReference type="ARBA" id="ARBA00023125"/>
    </source>
</evidence>
<dbReference type="EMBL" id="JARVKM010000001">
    <property type="protein sequence ID" value="KAK9783863.1"/>
    <property type="molecule type" value="Genomic_DNA"/>
</dbReference>
<dbReference type="Proteomes" id="UP001465668">
    <property type="component" value="Unassembled WGS sequence"/>
</dbReference>
<keyword evidence="9" id="KW-1185">Reference proteome</keyword>
<name>A0ABR2Y9U4_9PEZI</name>
<accession>A0ABR2Y9U4</accession>
<comment type="caution">
    <text evidence="8">The sequence shown here is derived from an EMBL/GenBank/DDBJ whole genome shotgun (WGS) entry which is preliminary data.</text>
</comment>
<dbReference type="InterPro" id="IPR007219">
    <property type="entry name" value="XnlR_reg_dom"/>
</dbReference>
<dbReference type="SMART" id="SM00906">
    <property type="entry name" value="Fungal_trans"/>
    <property type="match status" value="1"/>
</dbReference>
<evidence type="ECO:0000256" key="6">
    <source>
        <dbReference type="ARBA" id="ARBA00023242"/>
    </source>
</evidence>
<dbReference type="InterPro" id="IPR050815">
    <property type="entry name" value="TF_fung"/>
</dbReference>
<proteinExistence type="predicted"/>
<gene>
    <name evidence="8" type="ORF">SCAR479_00422</name>
</gene>
<evidence type="ECO:0000313" key="8">
    <source>
        <dbReference type="EMBL" id="KAK9783863.1"/>
    </source>
</evidence>
<dbReference type="PANTHER" id="PTHR47338">
    <property type="entry name" value="ZN(II)2CYS6 TRANSCRIPTION FACTOR (EUROFUNG)-RELATED"/>
    <property type="match status" value="1"/>
</dbReference>
<dbReference type="Pfam" id="PF04082">
    <property type="entry name" value="Fungal_trans"/>
    <property type="match status" value="1"/>
</dbReference>
<protein>
    <submittedName>
        <fullName evidence="8">Oleate activated transcription factor 3</fullName>
    </submittedName>
</protein>
<keyword evidence="4" id="KW-0238">DNA-binding</keyword>
<evidence type="ECO:0000313" key="9">
    <source>
        <dbReference type="Proteomes" id="UP001465668"/>
    </source>
</evidence>
<evidence type="ECO:0000256" key="2">
    <source>
        <dbReference type="ARBA" id="ARBA00022723"/>
    </source>
</evidence>
<keyword evidence="6" id="KW-0539">Nucleus</keyword>
<keyword evidence="3" id="KW-0805">Transcription regulation</keyword>
<sequence length="531" mass="60111">MSIDVSTTLCNEEVPAVTTMEQQLGKQVDPDSNRPSSAPVVPISPSLFNGIHQTMSIDVSTTACHEKVPVTTEPAISSFWTDEDLAYDSLEQFSSSPILFGTNPENISPLVGADLDQIYFDRVHVFAPMIQKTRYFTWAYQENPSPERMCLRQAMRSLAAAVSTQLRNLADSLYAQTRQMLDALDSIKLKLEQVQAWILVSYFEALFHSRTQTLLTAGRAMRLVQVLRLNLGDSPEPQSPEKRLVDAPWMQEEMLMVGEERRRTYWVAYCLDRHLCLAPNMTLTLQEDMSYLRLPNSESNFENGQLNLMGFLPEIPTRGEHEPSPALAECIFMSTLYGRCMLHRCIVLSDCMSGKGHYDFWKRQEELSQDVEKQMKLLQSAGAPSVMERRDPLLAFSLILGHSLVVYHSETAKLQTYQTVEQHIVTINCVTRAQQSAKSIVEWAREFGPSRCLKTHPFLSSAISIVVRFLISFSRESGEPTEDYKDDIQTLLSVLRSLSGIYRCATQLLDELESEEMFLGMSMDYTSLSAC</sequence>
<evidence type="ECO:0000256" key="3">
    <source>
        <dbReference type="ARBA" id="ARBA00023015"/>
    </source>
</evidence>
<comment type="subcellular location">
    <subcellularLocation>
        <location evidence="1">Nucleus</location>
    </subcellularLocation>
</comment>
<evidence type="ECO:0000256" key="1">
    <source>
        <dbReference type="ARBA" id="ARBA00004123"/>
    </source>
</evidence>
<evidence type="ECO:0000259" key="7">
    <source>
        <dbReference type="SMART" id="SM00906"/>
    </source>
</evidence>
<dbReference type="PANTHER" id="PTHR47338:SF3">
    <property type="entry name" value="C6 FINGER DOMAIN TRANSCRIPTION FACTOR DBAA-RELATED"/>
    <property type="match status" value="1"/>
</dbReference>
<reference evidence="8 9" key="1">
    <citation type="submission" date="2024-02" db="EMBL/GenBank/DDBJ databases">
        <title>First draft genome assembly of two strains of Seiridium cardinale.</title>
        <authorList>
            <person name="Emiliani G."/>
            <person name="Scali E."/>
        </authorList>
    </citation>
    <scope>NUCLEOTIDE SEQUENCE [LARGE SCALE GENOMIC DNA]</scope>
    <source>
        <strain evidence="8 9">BM-138-000479</strain>
    </source>
</reference>
<dbReference type="CDD" id="cd12148">
    <property type="entry name" value="fungal_TF_MHR"/>
    <property type="match status" value="1"/>
</dbReference>
<evidence type="ECO:0000256" key="5">
    <source>
        <dbReference type="ARBA" id="ARBA00023163"/>
    </source>
</evidence>